<name>A0ABU0AJ89_9BACI</name>
<keyword evidence="2" id="KW-0436">Ligase</keyword>
<protein>
    <submittedName>
        <fullName evidence="2">Bifunctional non-homologous end joining protein LigD</fullName>
        <ecNumber evidence="2">6.5.1.1</ecNumber>
    </submittedName>
</protein>
<dbReference type="Gene3D" id="3.90.920.10">
    <property type="entry name" value="DNA primase, PRIM domain"/>
    <property type="match status" value="1"/>
</dbReference>
<evidence type="ECO:0000313" key="2">
    <source>
        <dbReference type="EMBL" id="MDQ0270483.1"/>
    </source>
</evidence>
<dbReference type="PANTHER" id="PTHR42705:SF2">
    <property type="entry name" value="BIFUNCTIONAL NON-HOMOLOGOUS END JOINING PROTEIN LIGD"/>
    <property type="match status" value="1"/>
</dbReference>
<dbReference type="GO" id="GO:0003910">
    <property type="term" value="F:DNA ligase (ATP) activity"/>
    <property type="evidence" value="ECO:0007669"/>
    <property type="project" value="UniProtKB-EC"/>
</dbReference>
<dbReference type="InterPro" id="IPR014145">
    <property type="entry name" value="LigD_pol_dom"/>
</dbReference>
<gene>
    <name evidence="2" type="ORF">J2S17_002358</name>
</gene>
<dbReference type="Proteomes" id="UP001238088">
    <property type="component" value="Unassembled WGS sequence"/>
</dbReference>
<keyword evidence="3" id="KW-1185">Reference proteome</keyword>
<organism evidence="2 3">
    <name type="scientific">Cytobacillus purgationiresistens</name>
    <dbReference type="NCBI Taxonomy" id="863449"/>
    <lineage>
        <taxon>Bacteria</taxon>
        <taxon>Bacillati</taxon>
        <taxon>Bacillota</taxon>
        <taxon>Bacilli</taxon>
        <taxon>Bacillales</taxon>
        <taxon>Bacillaceae</taxon>
        <taxon>Cytobacillus</taxon>
    </lineage>
</organism>
<dbReference type="InterPro" id="IPR014143">
    <property type="entry name" value="NHEJ_ligase_prk"/>
</dbReference>
<sequence length="418" mass="48662">MKNDLFKTKSTEYNGAFFILGMHEVHEYFIVGVLRNNHVTSMGHFSEGLKNEEKETLKRTIINNHTHKKEGIYYIEPSICLLLSFQGLSADQHLIQAKFQSFLFKQSWESCTWEKLIFDQADFQSEVKITHPDKPIWSEPALNKEQFIAYLIEISPYMLPFLTNRLLTTIRYPHGFGDESFFQKNCPDYAPAFIDTSMHEGINYIVCNQLSTLVWLGNQLAIEYHIPFQTIQETRPLEIVFDLDPPDRTHFSLAIKAAEEMKTIFDGLDITSFPKLSGSKGIQIHIPILHTSLTFEDTRFFTEFIANYLVEKFPQDFTIERLKKNRGSKLYIDFIQHAEGKTIISPYSPRGREFATVAAPLRWTEVNSDLKIEHYNIPYIIERLSKENCPMEDFFITENLSIERIIESIKSSIKKEAR</sequence>
<dbReference type="RefSeq" id="WP_307474937.1">
    <property type="nucleotide sequence ID" value="NZ_JAUSUB010000008.1"/>
</dbReference>
<dbReference type="NCBIfam" id="TIGR02778">
    <property type="entry name" value="ligD_pol"/>
    <property type="match status" value="1"/>
</dbReference>
<feature type="domain" description="DNA ligase D polymerase" evidence="1">
    <location>
        <begin position="144"/>
        <end position="390"/>
    </location>
</feature>
<proteinExistence type="predicted"/>
<reference evidence="2 3" key="1">
    <citation type="submission" date="2023-07" db="EMBL/GenBank/DDBJ databases">
        <title>Genomic Encyclopedia of Type Strains, Phase IV (KMG-IV): sequencing the most valuable type-strain genomes for metagenomic binning, comparative biology and taxonomic classification.</title>
        <authorList>
            <person name="Goeker M."/>
        </authorList>
    </citation>
    <scope>NUCLEOTIDE SEQUENCE [LARGE SCALE GENOMIC DNA]</scope>
    <source>
        <strain evidence="2 3">DSM 23494</strain>
    </source>
</reference>
<evidence type="ECO:0000259" key="1">
    <source>
        <dbReference type="Pfam" id="PF21686"/>
    </source>
</evidence>
<evidence type="ECO:0000313" key="3">
    <source>
        <dbReference type="Proteomes" id="UP001238088"/>
    </source>
</evidence>
<dbReference type="Pfam" id="PF21686">
    <property type="entry name" value="LigD_Prim-Pol"/>
    <property type="match status" value="1"/>
</dbReference>
<dbReference type="EC" id="6.5.1.1" evidence="2"/>
<comment type="caution">
    <text evidence="2">The sequence shown here is derived from an EMBL/GenBank/DDBJ whole genome shotgun (WGS) entry which is preliminary data.</text>
</comment>
<dbReference type="InterPro" id="IPR052171">
    <property type="entry name" value="NHEJ_LigD"/>
</dbReference>
<dbReference type="PANTHER" id="PTHR42705">
    <property type="entry name" value="BIFUNCTIONAL NON-HOMOLOGOUS END JOINING PROTEIN LIGD"/>
    <property type="match status" value="1"/>
</dbReference>
<dbReference type="EMBL" id="JAUSUB010000008">
    <property type="protein sequence ID" value="MDQ0270483.1"/>
    <property type="molecule type" value="Genomic_DNA"/>
</dbReference>
<dbReference type="NCBIfam" id="TIGR02776">
    <property type="entry name" value="NHEJ_ligase_prk"/>
    <property type="match status" value="1"/>
</dbReference>
<accession>A0ABU0AJ89</accession>